<sequence>MGSSISKMNTQVIAAFCLFVLVFGASCESTSLEQSNSLPLTFVYAVYPFYNTETLLQVWKNDESAEVYANVVTVNPGEQELTVLNAGSTISRNETIDSNGNRNPQVLKNDAENVNVERLSQTRQQLRNYNIKYYLYCYRKLGAGVQIFKMSKNIKICKVLDGGWIGIRKIIMLCFVVGVIKRNDIKGGCVHRCTELAHHVVEQGEKGLAQAFCNYGDSLQLKLG</sequence>
<proteinExistence type="predicted"/>
<evidence type="ECO:0000256" key="1">
    <source>
        <dbReference type="SAM" id="SignalP"/>
    </source>
</evidence>
<feature type="signal peptide" evidence="1">
    <location>
        <begin position="1"/>
        <end position="27"/>
    </location>
</feature>
<feature type="chain" id="PRO_5044812983" evidence="1">
    <location>
        <begin position="28"/>
        <end position="224"/>
    </location>
</feature>
<dbReference type="PROSITE" id="PS51257">
    <property type="entry name" value="PROKAR_LIPOPROTEIN"/>
    <property type="match status" value="1"/>
</dbReference>
<evidence type="ECO:0000313" key="3">
    <source>
        <dbReference type="Proteomes" id="UP001607303"/>
    </source>
</evidence>
<organism evidence="2 3">
    <name type="scientific">Vespula maculifrons</name>
    <name type="common">Eastern yellow jacket</name>
    <name type="synonym">Wasp</name>
    <dbReference type="NCBI Taxonomy" id="7453"/>
    <lineage>
        <taxon>Eukaryota</taxon>
        <taxon>Metazoa</taxon>
        <taxon>Ecdysozoa</taxon>
        <taxon>Arthropoda</taxon>
        <taxon>Hexapoda</taxon>
        <taxon>Insecta</taxon>
        <taxon>Pterygota</taxon>
        <taxon>Neoptera</taxon>
        <taxon>Endopterygota</taxon>
        <taxon>Hymenoptera</taxon>
        <taxon>Apocrita</taxon>
        <taxon>Aculeata</taxon>
        <taxon>Vespoidea</taxon>
        <taxon>Vespidae</taxon>
        <taxon>Vespinae</taxon>
        <taxon>Vespula</taxon>
    </lineage>
</organism>
<dbReference type="AlphaFoldDB" id="A0ABD2BD15"/>
<protein>
    <submittedName>
        <fullName evidence="2">Uncharacterized protein</fullName>
    </submittedName>
</protein>
<keyword evidence="3" id="KW-1185">Reference proteome</keyword>
<comment type="caution">
    <text evidence="2">The sequence shown here is derived from an EMBL/GenBank/DDBJ whole genome shotgun (WGS) entry which is preliminary data.</text>
</comment>
<accession>A0ABD2BD15</accession>
<keyword evidence="1" id="KW-0732">Signal</keyword>
<name>A0ABD2BD15_VESMC</name>
<dbReference type="Proteomes" id="UP001607303">
    <property type="component" value="Unassembled WGS sequence"/>
</dbReference>
<gene>
    <name evidence="2" type="ORF">V1477_016385</name>
</gene>
<dbReference type="EMBL" id="JAYRBN010000091">
    <property type="protein sequence ID" value="KAL2730574.1"/>
    <property type="molecule type" value="Genomic_DNA"/>
</dbReference>
<evidence type="ECO:0000313" key="2">
    <source>
        <dbReference type="EMBL" id="KAL2730574.1"/>
    </source>
</evidence>
<reference evidence="2 3" key="1">
    <citation type="journal article" date="2024" name="Ann. Entomol. Soc. Am.">
        <title>Genomic analyses of the southern and eastern yellowjacket wasps (Hymenoptera: Vespidae) reveal evolutionary signatures of social life.</title>
        <authorList>
            <person name="Catto M.A."/>
            <person name="Caine P.B."/>
            <person name="Orr S.E."/>
            <person name="Hunt B.G."/>
            <person name="Goodisman M.A.D."/>
        </authorList>
    </citation>
    <scope>NUCLEOTIDE SEQUENCE [LARGE SCALE GENOMIC DNA]</scope>
    <source>
        <strain evidence="2">232</strain>
        <tissue evidence="2">Head and thorax</tissue>
    </source>
</reference>